<dbReference type="SUPFAM" id="SSF57756">
    <property type="entry name" value="Retrovirus zinc finger-like domains"/>
    <property type="match status" value="1"/>
</dbReference>
<feature type="region of interest" description="Disordered" evidence="2">
    <location>
        <begin position="14"/>
        <end position="67"/>
    </location>
</feature>
<evidence type="ECO:0000256" key="2">
    <source>
        <dbReference type="SAM" id="MobiDB-lite"/>
    </source>
</evidence>
<feature type="non-terminal residue" evidence="4">
    <location>
        <position position="1"/>
    </location>
</feature>
<dbReference type="InterPro" id="IPR001878">
    <property type="entry name" value="Znf_CCHC"/>
</dbReference>
<comment type="caution">
    <text evidence="4">The sequence shown here is derived from an EMBL/GenBank/DDBJ whole genome shotgun (WGS) entry which is preliminary data.</text>
</comment>
<keyword evidence="1" id="KW-0862">Zinc</keyword>
<dbReference type="PROSITE" id="PS50158">
    <property type="entry name" value="ZF_CCHC"/>
    <property type="match status" value="1"/>
</dbReference>
<dbReference type="GO" id="GO:0003676">
    <property type="term" value="F:nucleic acid binding"/>
    <property type="evidence" value="ECO:0007669"/>
    <property type="project" value="InterPro"/>
</dbReference>
<dbReference type="GO" id="GO:0008270">
    <property type="term" value="F:zinc ion binding"/>
    <property type="evidence" value="ECO:0007669"/>
    <property type="project" value="UniProtKB-KW"/>
</dbReference>
<dbReference type="SMART" id="SM00343">
    <property type="entry name" value="ZnF_C2HC"/>
    <property type="match status" value="1"/>
</dbReference>
<evidence type="ECO:0000313" key="5">
    <source>
        <dbReference type="Proteomes" id="UP000265520"/>
    </source>
</evidence>
<sequence>LGEFCEQFAFDLEKPPDRSRKGKDPLRKSKKKGLQNPGQYRYKKSRHRKTNSKPPDNTWKNPKKRKAKKLDITCHRCGKPGHYANQCRVKKALNEIEDINLRNQLEKILLISSDSENYESAEEDVIS</sequence>
<name>A0A392RNC7_9FABA</name>
<feature type="non-terminal residue" evidence="4">
    <location>
        <position position="127"/>
    </location>
</feature>
<dbReference type="PANTHER" id="PTHR33054">
    <property type="entry name" value="CCHC-TYPE DOMAIN-CONTAINING PROTEIN"/>
    <property type="match status" value="1"/>
</dbReference>
<accession>A0A392RNC7</accession>
<keyword evidence="5" id="KW-1185">Reference proteome</keyword>
<dbReference type="PANTHER" id="PTHR33054:SF9">
    <property type="entry name" value="CCHC-TYPE DOMAIN-CONTAINING PROTEIN"/>
    <property type="match status" value="1"/>
</dbReference>
<dbReference type="InterPro" id="IPR036875">
    <property type="entry name" value="Znf_CCHC_sf"/>
</dbReference>
<evidence type="ECO:0000256" key="1">
    <source>
        <dbReference type="PROSITE-ProRule" id="PRU00047"/>
    </source>
</evidence>
<evidence type="ECO:0000313" key="4">
    <source>
        <dbReference type="EMBL" id="MCI37767.1"/>
    </source>
</evidence>
<feature type="compositionally biased region" description="Basic residues" evidence="2">
    <location>
        <begin position="41"/>
        <end position="51"/>
    </location>
</feature>
<dbReference type="Pfam" id="PF00098">
    <property type="entry name" value="zf-CCHC"/>
    <property type="match status" value="1"/>
</dbReference>
<proteinExistence type="predicted"/>
<organism evidence="4 5">
    <name type="scientific">Trifolium medium</name>
    <dbReference type="NCBI Taxonomy" id="97028"/>
    <lineage>
        <taxon>Eukaryota</taxon>
        <taxon>Viridiplantae</taxon>
        <taxon>Streptophyta</taxon>
        <taxon>Embryophyta</taxon>
        <taxon>Tracheophyta</taxon>
        <taxon>Spermatophyta</taxon>
        <taxon>Magnoliopsida</taxon>
        <taxon>eudicotyledons</taxon>
        <taxon>Gunneridae</taxon>
        <taxon>Pentapetalae</taxon>
        <taxon>rosids</taxon>
        <taxon>fabids</taxon>
        <taxon>Fabales</taxon>
        <taxon>Fabaceae</taxon>
        <taxon>Papilionoideae</taxon>
        <taxon>50 kb inversion clade</taxon>
        <taxon>NPAAA clade</taxon>
        <taxon>Hologalegina</taxon>
        <taxon>IRL clade</taxon>
        <taxon>Trifolieae</taxon>
        <taxon>Trifolium</taxon>
    </lineage>
</organism>
<protein>
    <recommendedName>
        <fullName evidence="3">CCHC-type domain-containing protein</fullName>
    </recommendedName>
</protein>
<reference evidence="4 5" key="1">
    <citation type="journal article" date="2018" name="Front. Plant Sci.">
        <title>Red Clover (Trifolium pratense) and Zigzag Clover (T. medium) - A Picture of Genomic Similarities and Differences.</title>
        <authorList>
            <person name="Dluhosova J."/>
            <person name="Istvanek J."/>
            <person name="Nedelnik J."/>
            <person name="Repkova J."/>
        </authorList>
    </citation>
    <scope>NUCLEOTIDE SEQUENCE [LARGE SCALE GENOMIC DNA]</scope>
    <source>
        <strain evidence="5">cv. 10/8</strain>
        <tissue evidence="4">Leaf</tissue>
    </source>
</reference>
<keyword evidence="1" id="KW-0479">Metal-binding</keyword>
<evidence type="ECO:0000259" key="3">
    <source>
        <dbReference type="PROSITE" id="PS50158"/>
    </source>
</evidence>
<dbReference type="Proteomes" id="UP000265520">
    <property type="component" value="Unassembled WGS sequence"/>
</dbReference>
<dbReference type="Gene3D" id="4.10.60.10">
    <property type="entry name" value="Zinc finger, CCHC-type"/>
    <property type="match status" value="1"/>
</dbReference>
<feature type="domain" description="CCHC-type" evidence="3">
    <location>
        <begin position="74"/>
        <end position="88"/>
    </location>
</feature>
<feature type="compositionally biased region" description="Basic and acidic residues" evidence="2">
    <location>
        <begin position="14"/>
        <end position="27"/>
    </location>
</feature>
<keyword evidence="1" id="KW-0863">Zinc-finger</keyword>
<dbReference type="AlphaFoldDB" id="A0A392RNC7"/>
<dbReference type="EMBL" id="LXQA010248127">
    <property type="protein sequence ID" value="MCI37767.1"/>
    <property type="molecule type" value="Genomic_DNA"/>
</dbReference>